<dbReference type="EC" id="6.1.1.14" evidence="3"/>
<evidence type="ECO:0000256" key="1">
    <source>
        <dbReference type="ARBA" id="ARBA00004496"/>
    </source>
</evidence>
<comment type="catalytic activity">
    <reaction evidence="10">
        <text>tRNA(Gly) + glycine + ATP = glycyl-tRNA(Gly) + AMP + diphosphate</text>
        <dbReference type="Rhea" id="RHEA:16013"/>
        <dbReference type="Rhea" id="RHEA-COMP:9664"/>
        <dbReference type="Rhea" id="RHEA-COMP:9683"/>
        <dbReference type="ChEBI" id="CHEBI:30616"/>
        <dbReference type="ChEBI" id="CHEBI:33019"/>
        <dbReference type="ChEBI" id="CHEBI:57305"/>
        <dbReference type="ChEBI" id="CHEBI:78442"/>
        <dbReference type="ChEBI" id="CHEBI:78522"/>
        <dbReference type="ChEBI" id="CHEBI:456215"/>
        <dbReference type="EC" id="6.1.1.14"/>
    </reaction>
</comment>
<keyword evidence="5" id="KW-0436">Ligase</keyword>
<dbReference type="HAMAP" id="MF_00255">
    <property type="entry name" value="Gly_tRNA_synth_beta"/>
    <property type="match status" value="1"/>
</dbReference>
<protein>
    <recommendedName>
        <fullName evidence="3">glycine--tRNA ligase</fullName>
        <ecNumber evidence="3">6.1.1.14</ecNumber>
    </recommendedName>
</protein>
<dbReference type="InterPro" id="IPR015944">
    <property type="entry name" value="Gly-tRNA-synth_bsu"/>
</dbReference>
<evidence type="ECO:0000256" key="9">
    <source>
        <dbReference type="ARBA" id="ARBA00023146"/>
    </source>
</evidence>
<comment type="similarity">
    <text evidence="2">Belongs to the class-II aminoacyl-tRNA synthetase family.</text>
</comment>
<comment type="subcellular location">
    <subcellularLocation>
        <location evidence="1">Cytoplasm</location>
    </subcellularLocation>
</comment>
<dbReference type="PANTHER" id="PTHR30075:SF2">
    <property type="entry name" value="GLYCINE--TRNA LIGASE, CHLOROPLASTIC_MITOCHONDRIAL 2"/>
    <property type="match status" value="1"/>
</dbReference>
<evidence type="ECO:0000256" key="10">
    <source>
        <dbReference type="ARBA" id="ARBA00047937"/>
    </source>
</evidence>
<keyword evidence="8" id="KW-0648">Protein biosynthesis</keyword>
<evidence type="ECO:0000256" key="3">
    <source>
        <dbReference type="ARBA" id="ARBA00012829"/>
    </source>
</evidence>
<evidence type="ECO:0000256" key="7">
    <source>
        <dbReference type="ARBA" id="ARBA00022840"/>
    </source>
</evidence>
<dbReference type="Pfam" id="PF02092">
    <property type="entry name" value="tRNA_synt_2f"/>
    <property type="match status" value="1"/>
</dbReference>
<dbReference type="GO" id="GO:0005524">
    <property type="term" value="F:ATP binding"/>
    <property type="evidence" value="ECO:0007669"/>
    <property type="project" value="UniProtKB-KW"/>
</dbReference>
<gene>
    <name evidence="12" type="ORF">METZ01_LOCUS139128</name>
</gene>
<dbReference type="GO" id="GO:0005829">
    <property type="term" value="C:cytosol"/>
    <property type="evidence" value="ECO:0007669"/>
    <property type="project" value="TreeGrafter"/>
</dbReference>
<dbReference type="GO" id="GO:0006420">
    <property type="term" value="P:arginyl-tRNA aminoacylation"/>
    <property type="evidence" value="ECO:0007669"/>
    <property type="project" value="InterPro"/>
</dbReference>
<keyword evidence="4" id="KW-0963">Cytoplasm</keyword>
<feature type="domain" description="DALR anticodon binding" evidence="11">
    <location>
        <begin position="556"/>
        <end position="663"/>
    </location>
</feature>
<dbReference type="GO" id="GO:0004814">
    <property type="term" value="F:arginine-tRNA ligase activity"/>
    <property type="evidence" value="ECO:0007669"/>
    <property type="project" value="InterPro"/>
</dbReference>
<dbReference type="GO" id="GO:0004820">
    <property type="term" value="F:glycine-tRNA ligase activity"/>
    <property type="evidence" value="ECO:0007669"/>
    <property type="project" value="UniProtKB-EC"/>
</dbReference>
<dbReference type="PRINTS" id="PR01045">
    <property type="entry name" value="TRNASYNTHGB"/>
</dbReference>
<evidence type="ECO:0000256" key="5">
    <source>
        <dbReference type="ARBA" id="ARBA00022598"/>
    </source>
</evidence>
<dbReference type="EMBL" id="UINC01020577">
    <property type="protein sequence ID" value="SVA86274.1"/>
    <property type="molecule type" value="Genomic_DNA"/>
</dbReference>
<dbReference type="GO" id="GO:0006426">
    <property type="term" value="P:glycyl-tRNA aminoacylation"/>
    <property type="evidence" value="ECO:0007669"/>
    <property type="project" value="InterPro"/>
</dbReference>
<accession>A0A381ZAX9</accession>
<dbReference type="NCBIfam" id="TIGR00211">
    <property type="entry name" value="glyS"/>
    <property type="match status" value="1"/>
</dbReference>
<proteinExistence type="inferred from homology"/>
<evidence type="ECO:0000256" key="2">
    <source>
        <dbReference type="ARBA" id="ARBA00008226"/>
    </source>
</evidence>
<evidence type="ECO:0000256" key="8">
    <source>
        <dbReference type="ARBA" id="ARBA00022917"/>
    </source>
</evidence>
<dbReference type="PANTHER" id="PTHR30075">
    <property type="entry name" value="GLYCYL-TRNA SYNTHETASE"/>
    <property type="match status" value="1"/>
</dbReference>
<evidence type="ECO:0000313" key="12">
    <source>
        <dbReference type="EMBL" id="SVA86274.1"/>
    </source>
</evidence>
<reference evidence="12" key="1">
    <citation type="submission" date="2018-05" db="EMBL/GenBank/DDBJ databases">
        <authorList>
            <person name="Lanie J.A."/>
            <person name="Ng W.-L."/>
            <person name="Kazmierczak K.M."/>
            <person name="Andrzejewski T.M."/>
            <person name="Davidsen T.M."/>
            <person name="Wayne K.J."/>
            <person name="Tettelin H."/>
            <person name="Glass J.I."/>
            <person name="Rusch D."/>
            <person name="Podicherti R."/>
            <person name="Tsui H.-C.T."/>
            <person name="Winkler M.E."/>
        </authorList>
    </citation>
    <scope>NUCLEOTIDE SEQUENCE</scope>
</reference>
<dbReference type="AlphaFoldDB" id="A0A381ZAX9"/>
<sequence length="675" mass="74919">MQGNAAENLKRIVVESLNDIGLEFVSANSYVTPRRLAVVVDGLPNNTPEVSEERRGPRVDAPKKAIDGFVGGLGLTLNDLEKRKTEKGEFYFAVLSKTGQKTVVLLKGLLEETISKVPWPKSMRWAGNTERWVRPIHSLICIFDGNVIPVSYGSCTADRKTLAHRFLTNALVEVADFADYKKTLETGYVLIDPKDRRSKILGEIETLATKEELTLLEDQALLDEVVGLVEWPIALMGHMDEAFLEIPQEVLTTTMRKNQKYFALIAPDGTLAPRFIMIVNKETPDQGASIIAGNERVLRSRLADAKFFWDQDRQSSLESRLNRLEAITFHAKLGTLAEKVARVGKLAISLADVVGANKQLAARAAQLAKADLVTGMVGEFPEVQGVMGRYYALNDGEAKEVAQAIEEHYAPAGPSDFCPMAPVSVTLALADKIDTLVGFWAIDEKPTGSKDPYALRRAALGIIRLVVENNHRLNLMDAFSHAWKIAGYPGNQRSALEGLLQFFYDRLRVYLRGKGVRHDLISSVFSNGIEDDLVRFLTRVDVLETFLKTDDGANLLAAYKRAVNILRIEEKKDKKTYDYSEGLDHKLLTEKNEISLAKTLIEILPTVKSALAVENYSGAMGSLASTRDLIDSFFNTVTVNCDDPLVRKNRLMILSLIRASFDQIADFSEIEGGER</sequence>
<evidence type="ECO:0000259" key="11">
    <source>
        <dbReference type="Pfam" id="PF05746"/>
    </source>
</evidence>
<dbReference type="InterPro" id="IPR006194">
    <property type="entry name" value="Gly-tRNA-synth_heterodimer"/>
</dbReference>
<keyword evidence="9" id="KW-0030">Aminoacyl-tRNA synthetase</keyword>
<dbReference type="SUPFAM" id="SSF109604">
    <property type="entry name" value="HD-domain/PDEase-like"/>
    <property type="match status" value="1"/>
</dbReference>
<evidence type="ECO:0000256" key="6">
    <source>
        <dbReference type="ARBA" id="ARBA00022741"/>
    </source>
</evidence>
<dbReference type="InterPro" id="IPR008909">
    <property type="entry name" value="DALR_anticod-bd"/>
</dbReference>
<keyword evidence="6" id="KW-0547">Nucleotide-binding</keyword>
<dbReference type="Pfam" id="PF05746">
    <property type="entry name" value="DALR_1"/>
    <property type="match status" value="1"/>
</dbReference>
<name>A0A381ZAX9_9ZZZZ</name>
<dbReference type="PROSITE" id="PS50861">
    <property type="entry name" value="AA_TRNA_LIGASE_II_GLYAB"/>
    <property type="match status" value="1"/>
</dbReference>
<evidence type="ECO:0000256" key="4">
    <source>
        <dbReference type="ARBA" id="ARBA00022490"/>
    </source>
</evidence>
<keyword evidence="7" id="KW-0067">ATP-binding</keyword>
<organism evidence="12">
    <name type="scientific">marine metagenome</name>
    <dbReference type="NCBI Taxonomy" id="408172"/>
    <lineage>
        <taxon>unclassified sequences</taxon>
        <taxon>metagenomes</taxon>
        <taxon>ecological metagenomes</taxon>
    </lineage>
</organism>